<evidence type="ECO:0000313" key="7">
    <source>
        <dbReference type="EMBL" id="KAK9518409.1"/>
    </source>
</evidence>
<dbReference type="Proteomes" id="UP001488805">
    <property type="component" value="Unassembled WGS sequence"/>
</dbReference>
<protein>
    <recommendedName>
        <fullName evidence="9">Protein FAM198B</fullName>
    </recommendedName>
</protein>
<keyword evidence="8" id="KW-1185">Reference proteome</keyword>
<dbReference type="Pfam" id="PF15051">
    <property type="entry name" value="FAM198"/>
    <property type="match status" value="1"/>
</dbReference>
<accession>A0AAW1E9H5</accession>
<evidence type="ECO:0000256" key="5">
    <source>
        <dbReference type="ARBA" id="ARBA00023136"/>
    </source>
</evidence>
<dbReference type="PANTHER" id="PTHR15905:SF1">
    <property type="entry name" value="GOLGI-ASSOCIATED KINASE 1B"/>
    <property type="match status" value="1"/>
</dbReference>
<dbReference type="EMBL" id="JBCEZU010000538">
    <property type="protein sequence ID" value="KAK9518409.1"/>
    <property type="molecule type" value="Genomic_DNA"/>
</dbReference>
<dbReference type="AlphaFoldDB" id="A0AAW1E9H5"/>
<dbReference type="InterPro" id="IPR029207">
    <property type="entry name" value="FAM198"/>
</dbReference>
<feature type="transmembrane region" description="Helical" evidence="6">
    <location>
        <begin position="29"/>
        <end position="49"/>
    </location>
</feature>
<evidence type="ECO:0008006" key="9">
    <source>
        <dbReference type="Google" id="ProtNLM"/>
    </source>
</evidence>
<proteinExistence type="inferred from homology"/>
<organism evidence="7 8">
    <name type="scientific">Zoarces viviparus</name>
    <name type="common">Viviparous eelpout</name>
    <name type="synonym">Blennius viviparus</name>
    <dbReference type="NCBI Taxonomy" id="48416"/>
    <lineage>
        <taxon>Eukaryota</taxon>
        <taxon>Metazoa</taxon>
        <taxon>Chordata</taxon>
        <taxon>Craniata</taxon>
        <taxon>Vertebrata</taxon>
        <taxon>Euteleostomi</taxon>
        <taxon>Actinopterygii</taxon>
        <taxon>Neopterygii</taxon>
        <taxon>Teleostei</taxon>
        <taxon>Neoteleostei</taxon>
        <taxon>Acanthomorphata</taxon>
        <taxon>Eupercaria</taxon>
        <taxon>Perciformes</taxon>
        <taxon>Cottioidei</taxon>
        <taxon>Zoarcales</taxon>
        <taxon>Zoarcidae</taxon>
        <taxon>Zoarcinae</taxon>
        <taxon>Zoarces</taxon>
    </lineage>
</organism>
<evidence type="ECO:0000313" key="8">
    <source>
        <dbReference type="Proteomes" id="UP001488805"/>
    </source>
</evidence>
<keyword evidence="6" id="KW-1133">Transmembrane helix</keyword>
<dbReference type="PANTHER" id="PTHR15905">
    <property type="entry name" value="GOLGI-ASSOCIATED KINASE 1B-RELATED"/>
    <property type="match status" value="1"/>
</dbReference>
<comment type="similarity">
    <text evidence="3">Belongs to the GASK family.</text>
</comment>
<evidence type="ECO:0000256" key="6">
    <source>
        <dbReference type="SAM" id="Phobius"/>
    </source>
</evidence>
<keyword evidence="5 6" id="KW-0472">Membrane</keyword>
<sequence>MGKSRFHWLFFPCLSLSSSFRRCPLSNRSLIIASACVVYLLVVVSQVGYSQQHRDRRIEKEKYRHTRGLYNLDITDSVDLQTGASFVVPTRSNVVYITLKSKRLKPAHIRGTIRPKLRRKVRRNKEEAYSAFTQNKLGTLERDAGQTKRKFTSNTSRGETRDVYYKSLEIIHTDAQADSHISSIRIYSQTAPPWLSPHDVKDMRFLADAKVLRIKEVSRGDSPSLLVFEGQTSVSTTNLRHTQRSNACGGQCGVISSPVDTTGVFAFHLDRVLGLNRTLPAVSRRFSFLYDGQPCPVVLWDASLYPEGRAAGWSTTRLTWGEYQSSLNQRCWHKNINPKPDSGCSTVHHYEWSKLALFDFLLQIHNRLDPSCCGFRPRQEDVCVKHNAECGDQTHIQLANIIHRAHEPRHLVFTNNKGFFDRNEDNLDFRLLEGITELPEQAVLVLKNKRLREKLLQSLFLDRTYWESQGGRQGIDKLIDVIERRAKVLLTYVNAHGIKIITMNV</sequence>
<gene>
    <name evidence="7" type="ORF">VZT92_023715</name>
</gene>
<comment type="subcellular location">
    <subcellularLocation>
        <location evidence="1">Endomembrane system</location>
    </subcellularLocation>
    <subcellularLocation>
        <location evidence="2">Golgi apparatus</location>
    </subcellularLocation>
</comment>
<evidence type="ECO:0000256" key="2">
    <source>
        <dbReference type="ARBA" id="ARBA00004555"/>
    </source>
</evidence>
<comment type="caution">
    <text evidence="7">The sequence shown here is derived from an EMBL/GenBank/DDBJ whole genome shotgun (WGS) entry which is preliminary data.</text>
</comment>
<evidence type="ECO:0000256" key="3">
    <source>
        <dbReference type="ARBA" id="ARBA00007691"/>
    </source>
</evidence>
<name>A0AAW1E9H5_ZOAVI</name>
<dbReference type="GO" id="GO:0005794">
    <property type="term" value="C:Golgi apparatus"/>
    <property type="evidence" value="ECO:0007669"/>
    <property type="project" value="UniProtKB-SubCell"/>
</dbReference>
<keyword evidence="6" id="KW-0812">Transmembrane</keyword>
<evidence type="ECO:0000256" key="1">
    <source>
        <dbReference type="ARBA" id="ARBA00004308"/>
    </source>
</evidence>
<reference evidence="7 8" key="1">
    <citation type="journal article" date="2024" name="Genome Biol. Evol.">
        <title>Chromosome-level genome assembly of the viviparous eelpout Zoarces viviparus.</title>
        <authorList>
            <person name="Fuhrmann N."/>
            <person name="Brasseur M.V."/>
            <person name="Bakowski C.E."/>
            <person name="Podsiadlowski L."/>
            <person name="Prost S."/>
            <person name="Krehenwinkel H."/>
            <person name="Mayer C."/>
        </authorList>
    </citation>
    <scope>NUCLEOTIDE SEQUENCE [LARGE SCALE GENOMIC DNA]</scope>
    <source>
        <strain evidence="7">NO-MEL_2022_Ind0_liver</strain>
    </source>
</reference>
<evidence type="ECO:0000256" key="4">
    <source>
        <dbReference type="ARBA" id="ARBA00023034"/>
    </source>
</evidence>
<keyword evidence="4" id="KW-0333">Golgi apparatus</keyword>